<proteinExistence type="predicted"/>
<accession>A0A327QRJ7</accession>
<dbReference type="RefSeq" id="WP_111597463.1">
    <property type="nucleotide sequence ID" value="NZ_QLLL01000003.1"/>
</dbReference>
<gene>
    <name evidence="1" type="ORF">LX64_02009</name>
</gene>
<protein>
    <submittedName>
        <fullName evidence="1">Uncharacterized protein</fullName>
    </submittedName>
</protein>
<dbReference type="Proteomes" id="UP000249547">
    <property type="component" value="Unassembled WGS sequence"/>
</dbReference>
<dbReference type="AlphaFoldDB" id="A0A327QRJ7"/>
<reference evidence="1 2" key="1">
    <citation type="submission" date="2018-06" db="EMBL/GenBank/DDBJ databases">
        <title>Genomic Encyclopedia of Archaeal and Bacterial Type Strains, Phase II (KMG-II): from individual species to whole genera.</title>
        <authorList>
            <person name="Goeker M."/>
        </authorList>
    </citation>
    <scope>NUCLEOTIDE SEQUENCE [LARGE SCALE GENOMIC DNA]</scope>
    <source>
        <strain evidence="1 2">DSM 23857</strain>
    </source>
</reference>
<evidence type="ECO:0000313" key="1">
    <source>
        <dbReference type="EMBL" id="RAJ06881.1"/>
    </source>
</evidence>
<keyword evidence="2" id="KW-1185">Reference proteome</keyword>
<dbReference type="EMBL" id="QLLL01000003">
    <property type="protein sequence ID" value="RAJ06881.1"/>
    <property type="molecule type" value="Genomic_DNA"/>
</dbReference>
<sequence length="439" mass="50478">MEAKLVIKNFGSIHSVDLHLGNVNVLIGDKEDDNSTIAKILAIVKMTKNVFEQEHELEIIQTNDQKFIQALEDYNIKTGLRKDTIIIFESSIYYIRFKPGQVEYRRKLLEVIHQLERLNANKSEHLTELNATLKSIFKTHRNAYRRIQEIILPSISMSAELMETVYTYSDHLDTIIPFLKTFEQETLTQTPVYIPAERATLMMLNPATIKPEIPPYLNAYLETFHNSPVQEYDLSFLQKKLKYVHNKTAKQVLYSNNKAVHLSSASTHIRNTLAILLPAIPHKHRSIIVEQPELHYFPVTQYALLKELFAALGYDSIMADDCIHVYTTNNPLILSAITNILLASKELDTRQVENSTLKAGKSIRDVYNILDAVKAIVPMFSPTVKLKAFEVKEGKSYSIIDPATHLIAENIIDEASVKLDTEFDKIINLIRQWWRIFER</sequence>
<dbReference type="OrthoDB" id="1098190at2"/>
<organism evidence="1 2">
    <name type="scientific">Chitinophaga skermanii</name>
    <dbReference type="NCBI Taxonomy" id="331697"/>
    <lineage>
        <taxon>Bacteria</taxon>
        <taxon>Pseudomonadati</taxon>
        <taxon>Bacteroidota</taxon>
        <taxon>Chitinophagia</taxon>
        <taxon>Chitinophagales</taxon>
        <taxon>Chitinophagaceae</taxon>
        <taxon>Chitinophaga</taxon>
    </lineage>
</organism>
<evidence type="ECO:0000313" key="2">
    <source>
        <dbReference type="Proteomes" id="UP000249547"/>
    </source>
</evidence>
<comment type="caution">
    <text evidence="1">The sequence shown here is derived from an EMBL/GenBank/DDBJ whole genome shotgun (WGS) entry which is preliminary data.</text>
</comment>
<name>A0A327QRJ7_9BACT</name>